<keyword evidence="2" id="KW-1185">Reference proteome</keyword>
<dbReference type="NCBIfam" id="TIGR01484">
    <property type="entry name" value="HAD-SF-IIB"/>
    <property type="match status" value="1"/>
</dbReference>
<dbReference type="GO" id="GO:0016787">
    <property type="term" value="F:hydrolase activity"/>
    <property type="evidence" value="ECO:0007669"/>
    <property type="project" value="UniProtKB-KW"/>
</dbReference>
<protein>
    <submittedName>
        <fullName evidence="1">Cof-type HAD-IIB family hydrolase</fullName>
    </submittedName>
</protein>
<sequence length="269" mass="29988">MIKMFVSDIDGTIMGHGGVIDEQDLLALRQLASEGVVLCFASGRLDNEIASLMKDIATDFHRISVNGVFIYTPTNELLFSAAFEPSILKDLVQITQGSKFIRYVSDEHNYYIEEKTPFVLELEEKATMTSIEMPSLIDEIGVSLHPNKISVGGEEEDLLDLQKQIEQRFPKYVNTFISAKNCLDIVPANVDKGSSISLLLAQHSLAPHEMACVGDSYNDISMFKLTPYSFAMEIADAEVKQHAAHVVTSVKEAVEYVRKYNKENFTPQA</sequence>
<dbReference type="Proteomes" id="UP001218246">
    <property type="component" value="Unassembled WGS sequence"/>
</dbReference>
<proteinExistence type="predicted"/>
<dbReference type="Gene3D" id="3.40.50.1000">
    <property type="entry name" value="HAD superfamily/HAD-like"/>
    <property type="match status" value="1"/>
</dbReference>
<dbReference type="PANTHER" id="PTHR10000:SF8">
    <property type="entry name" value="HAD SUPERFAMILY HYDROLASE-LIKE, TYPE 3"/>
    <property type="match status" value="1"/>
</dbReference>
<organism evidence="1 2">
    <name type="scientific">Ectobacillus antri</name>
    <dbReference type="NCBI Taxonomy" id="2486280"/>
    <lineage>
        <taxon>Bacteria</taxon>
        <taxon>Bacillati</taxon>
        <taxon>Bacillota</taxon>
        <taxon>Bacilli</taxon>
        <taxon>Bacillales</taxon>
        <taxon>Bacillaceae</taxon>
        <taxon>Ectobacillus</taxon>
    </lineage>
</organism>
<comment type="caution">
    <text evidence="1">The sequence shown here is derived from an EMBL/GenBank/DDBJ whole genome shotgun (WGS) entry which is preliminary data.</text>
</comment>
<dbReference type="InterPro" id="IPR036412">
    <property type="entry name" value="HAD-like_sf"/>
</dbReference>
<name>A0ABT6H1S6_9BACI</name>
<dbReference type="EMBL" id="JARULN010000001">
    <property type="protein sequence ID" value="MDG5752391.1"/>
    <property type="molecule type" value="Genomic_DNA"/>
</dbReference>
<reference evidence="1 2" key="1">
    <citation type="submission" date="2023-04" db="EMBL/GenBank/DDBJ databases">
        <title>Ectobacillus antri isolated from activated sludge.</title>
        <authorList>
            <person name="Yan P."/>
            <person name="Liu X."/>
        </authorList>
    </citation>
    <scope>NUCLEOTIDE SEQUENCE [LARGE SCALE GENOMIC DNA]</scope>
    <source>
        <strain evidence="1 2">C18H</strain>
    </source>
</reference>
<dbReference type="RefSeq" id="WP_124564832.1">
    <property type="nucleotide sequence ID" value="NZ_JARRRY010000001.1"/>
</dbReference>
<evidence type="ECO:0000313" key="1">
    <source>
        <dbReference type="EMBL" id="MDG5752391.1"/>
    </source>
</evidence>
<dbReference type="SFLD" id="SFLDS00003">
    <property type="entry name" value="Haloacid_Dehalogenase"/>
    <property type="match status" value="1"/>
</dbReference>
<accession>A0ABT6H1S6</accession>
<dbReference type="InterPro" id="IPR000150">
    <property type="entry name" value="Cof"/>
</dbReference>
<dbReference type="InterPro" id="IPR006379">
    <property type="entry name" value="HAD-SF_hydro_IIB"/>
</dbReference>
<dbReference type="InterPro" id="IPR023214">
    <property type="entry name" value="HAD_sf"/>
</dbReference>
<evidence type="ECO:0000313" key="2">
    <source>
        <dbReference type="Proteomes" id="UP001218246"/>
    </source>
</evidence>
<dbReference type="SFLD" id="SFLDG01140">
    <property type="entry name" value="C2.B:_Phosphomannomutase_and_P"/>
    <property type="match status" value="1"/>
</dbReference>
<dbReference type="Pfam" id="PF08282">
    <property type="entry name" value="Hydrolase_3"/>
    <property type="match status" value="1"/>
</dbReference>
<dbReference type="PANTHER" id="PTHR10000">
    <property type="entry name" value="PHOSPHOSERINE PHOSPHATASE"/>
    <property type="match status" value="1"/>
</dbReference>
<keyword evidence="1" id="KW-0378">Hydrolase</keyword>
<gene>
    <name evidence="1" type="ORF">P6P90_00055</name>
</gene>
<dbReference type="Gene3D" id="3.30.1240.10">
    <property type="match status" value="1"/>
</dbReference>
<dbReference type="SUPFAM" id="SSF56784">
    <property type="entry name" value="HAD-like"/>
    <property type="match status" value="1"/>
</dbReference>
<dbReference type="NCBIfam" id="TIGR00099">
    <property type="entry name" value="Cof-subfamily"/>
    <property type="match status" value="1"/>
</dbReference>